<protein>
    <submittedName>
        <fullName evidence="3">Uncharacterized protein</fullName>
    </submittedName>
</protein>
<evidence type="ECO:0000313" key="4">
    <source>
        <dbReference type="Proteomes" id="UP000494206"/>
    </source>
</evidence>
<dbReference type="EMBL" id="CADEPM010000004">
    <property type="protein sequence ID" value="CAB3404357.1"/>
    <property type="molecule type" value="Genomic_DNA"/>
</dbReference>
<organism evidence="3 4">
    <name type="scientific">Caenorhabditis bovis</name>
    <dbReference type="NCBI Taxonomy" id="2654633"/>
    <lineage>
        <taxon>Eukaryota</taxon>
        <taxon>Metazoa</taxon>
        <taxon>Ecdysozoa</taxon>
        <taxon>Nematoda</taxon>
        <taxon>Chromadorea</taxon>
        <taxon>Rhabditida</taxon>
        <taxon>Rhabditina</taxon>
        <taxon>Rhabditomorpha</taxon>
        <taxon>Rhabditoidea</taxon>
        <taxon>Rhabditidae</taxon>
        <taxon>Peloderinae</taxon>
        <taxon>Caenorhabditis</taxon>
    </lineage>
</organism>
<dbReference type="PANTHER" id="PTHR39355:SF1">
    <property type="entry name" value="PROTEIN CBG20624"/>
    <property type="match status" value="1"/>
</dbReference>
<gene>
    <name evidence="3" type="ORF">CBOVIS_LOCUS6705</name>
</gene>
<comment type="caution">
    <text evidence="3">The sequence shown here is derived from an EMBL/GenBank/DDBJ whole genome shotgun (WGS) entry which is preliminary data.</text>
</comment>
<keyword evidence="2" id="KW-1133">Transmembrane helix</keyword>
<accession>A0A8S1ESV6</accession>
<dbReference type="Proteomes" id="UP000494206">
    <property type="component" value="Unassembled WGS sequence"/>
</dbReference>
<feature type="compositionally biased region" description="Gly residues" evidence="1">
    <location>
        <begin position="15"/>
        <end position="24"/>
    </location>
</feature>
<keyword evidence="2" id="KW-0812">Transmembrane</keyword>
<sequence length="121" mass="12552">MADDNVSFTDAAETGAGGGAKGGGNSAMLDLMGALNKGEAASTKGKKGKKAKKGKGGGGGKKKRKADRFESQNFLFRIEGTIFFASIIVGCVILLTFLIAGFVFSITTGGVLVYYVQPWFS</sequence>
<dbReference type="OrthoDB" id="5861613at2759"/>
<evidence type="ECO:0000256" key="2">
    <source>
        <dbReference type="SAM" id="Phobius"/>
    </source>
</evidence>
<name>A0A8S1ESV6_9PELO</name>
<dbReference type="PANTHER" id="PTHR39355">
    <property type="entry name" value="PROTEIN CBG20624"/>
    <property type="match status" value="1"/>
</dbReference>
<proteinExistence type="predicted"/>
<feature type="region of interest" description="Disordered" evidence="1">
    <location>
        <begin position="39"/>
        <end position="66"/>
    </location>
</feature>
<feature type="transmembrane region" description="Helical" evidence="2">
    <location>
        <begin position="82"/>
        <end position="115"/>
    </location>
</feature>
<feature type="compositionally biased region" description="Basic residues" evidence="1">
    <location>
        <begin position="44"/>
        <end position="66"/>
    </location>
</feature>
<reference evidence="3 4" key="1">
    <citation type="submission" date="2020-04" db="EMBL/GenBank/DDBJ databases">
        <authorList>
            <person name="Laetsch R D."/>
            <person name="Stevens L."/>
            <person name="Kumar S."/>
            <person name="Blaxter L. M."/>
        </authorList>
    </citation>
    <scope>NUCLEOTIDE SEQUENCE [LARGE SCALE GENOMIC DNA]</scope>
</reference>
<feature type="region of interest" description="Disordered" evidence="1">
    <location>
        <begin position="1"/>
        <end position="24"/>
    </location>
</feature>
<evidence type="ECO:0000256" key="1">
    <source>
        <dbReference type="SAM" id="MobiDB-lite"/>
    </source>
</evidence>
<keyword evidence="2" id="KW-0472">Membrane</keyword>
<keyword evidence="4" id="KW-1185">Reference proteome</keyword>
<dbReference type="InterPro" id="IPR040019">
    <property type="entry name" value="C27D6.3-like"/>
</dbReference>
<evidence type="ECO:0000313" key="3">
    <source>
        <dbReference type="EMBL" id="CAB3404357.1"/>
    </source>
</evidence>
<dbReference type="AlphaFoldDB" id="A0A8S1ESV6"/>